<reference evidence="2" key="3">
    <citation type="submission" date="2021-10" db="EMBL/GenBank/DDBJ databases">
        <title>Collection of gut derived symbiotic bacterial strains cultured from healthy donors.</title>
        <authorList>
            <person name="Lin H."/>
            <person name="Littmann E."/>
            <person name="Kohout C."/>
            <person name="Pamer E.G."/>
        </authorList>
    </citation>
    <scope>NUCLEOTIDE SEQUENCE</scope>
    <source>
        <strain evidence="2">DFI.5.2</strain>
    </source>
</reference>
<gene>
    <name evidence="1" type="ORF">Fi14EGH31_20680</name>
    <name evidence="2" type="ORF">LJD74_00100</name>
    <name evidence="3" type="ORF">NE542_10335</name>
</gene>
<reference evidence="4" key="2">
    <citation type="submission" date="2020-09" db="EMBL/GenBank/DDBJ databases">
        <title>Complete genome sequencing of Faecalibacillus intestinalis strain 14EGH31.</title>
        <authorList>
            <person name="Sakamoto M."/>
            <person name="Murakami T."/>
            <person name="Mori H."/>
        </authorList>
    </citation>
    <scope>NUCLEOTIDE SEQUENCE [LARGE SCALE GENOMIC DNA]</scope>
    <source>
        <strain evidence="4">14EGH31</strain>
    </source>
</reference>
<dbReference type="EMBL" id="JANGBO010000010">
    <property type="protein sequence ID" value="MCQ5062211.1"/>
    <property type="molecule type" value="Genomic_DNA"/>
</dbReference>
<dbReference type="EMBL" id="AP024085">
    <property type="protein sequence ID" value="BCL58356.1"/>
    <property type="molecule type" value="Genomic_DNA"/>
</dbReference>
<dbReference type="RefSeq" id="WP_167389338.1">
    <property type="nucleotide sequence ID" value="NZ_AP024085.1"/>
</dbReference>
<proteinExistence type="predicted"/>
<name>A0A7I8E269_9FIRM</name>
<reference evidence="3" key="4">
    <citation type="submission" date="2022-06" db="EMBL/GenBank/DDBJ databases">
        <title>Isolation of gut microbiota from human fecal samples.</title>
        <authorList>
            <person name="Pamer E.G."/>
            <person name="Barat B."/>
            <person name="Waligurski E."/>
            <person name="Medina S."/>
            <person name="Paddock L."/>
            <person name="Mostad J."/>
        </authorList>
    </citation>
    <scope>NUCLEOTIDE SEQUENCE</scope>
    <source>
        <strain evidence="3">DFI.6.24</strain>
    </source>
</reference>
<reference evidence="1" key="1">
    <citation type="journal article" date="2020" name="Microbiol. Resour. Announc.">
        <title>Complete Genome Sequence of Faecalibacillus intestinalis JCM 34082, Isolated from Feces from a Healthy Japanese Female.</title>
        <authorList>
            <person name="Sakamoto M."/>
            <person name="Ikeyama N."/>
            <person name="Toyoda A."/>
            <person name="Murakami T."/>
            <person name="Mori H."/>
            <person name="Ohkuma M."/>
        </authorList>
    </citation>
    <scope>NUCLEOTIDE SEQUENCE</scope>
    <source>
        <strain evidence="1">14EGH31</strain>
    </source>
</reference>
<organism evidence="1 4">
    <name type="scientific">Faecalibacillus intestinalis</name>
    <dbReference type="NCBI Taxonomy" id="1982626"/>
    <lineage>
        <taxon>Bacteria</taxon>
        <taxon>Bacillati</taxon>
        <taxon>Bacillota</taxon>
        <taxon>Erysipelotrichia</taxon>
        <taxon>Erysipelotrichales</taxon>
        <taxon>Coprobacillaceae</taxon>
        <taxon>Faecalibacillus</taxon>
    </lineage>
</organism>
<dbReference type="KEGG" id="fit:Fi14EGH31_20680"/>
<evidence type="ECO:0000313" key="1">
    <source>
        <dbReference type="EMBL" id="BCL58356.1"/>
    </source>
</evidence>
<protein>
    <submittedName>
        <fullName evidence="1">Uncharacterized protein</fullName>
    </submittedName>
</protein>
<dbReference type="GeneID" id="70580508"/>
<dbReference type="Proteomes" id="UP001204814">
    <property type="component" value="Unassembled WGS sequence"/>
</dbReference>
<sequence>MKYAILDGKLTHISKVKKGTIARVFGYSDDLVIAVGGRERKYWKYLDVKRTRMYQGL</sequence>
<dbReference type="AlphaFoldDB" id="A0A7I8E269"/>
<evidence type="ECO:0000313" key="3">
    <source>
        <dbReference type="EMBL" id="MCQ5062211.1"/>
    </source>
</evidence>
<accession>A0A7I8E269</accession>
<evidence type="ECO:0000313" key="4">
    <source>
        <dbReference type="Proteomes" id="UP000593842"/>
    </source>
</evidence>
<dbReference type="Proteomes" id="UP000593842">
    <property type="component" value="Chromosome"/>
</dbReference>
<dbReference type="Proteomes" id="UP001197827">
    <property type="component" value="Unassembled WGS sequence"/>
</dbReference>
<evidence type="ECO:0000313" key="2">
    <source>
        <dbReference type="EMBL" id="MCB8560404.1"/>
    </source>
</evidence>
<dbReference type="EMBL" id="JAJDKQ010000001">
    <property type="protein sequence ID" value="MCB8560404.1"/>
    <property type="molecule type" value="Genomic_DNA"/>
</dbReference>